<dbReference type="GO" id="GO:0008270">
    <property type="term" value="F:zinc ion binding"/>
    <property type="evidence" value="ECO:0007669"/>
    <property type="project" value="InterPro"/>
</dbReference>
<dbReference type="Proteomes" id="UP001221142">
    <property type="component" value="Unassembled WGS sequence"/>
</dbReference>
<dbReference type="InterPro" id="IPR050613">
    <property type="entry name" value="Sec_Metabolite_Reg"/>
</dbReference>
<feature type="compositionally biased region" description="Pro residues" evidence="3">
    <location>
        <begin position="19"/>
        <end position="32"/>
    </location>
</feature>
<dbReference type="PANTHER" id="PTHR31001:SF89">
    <property type="entry name" value="ZN(2)-C6 FUNGAL-TYPE DOMAIN-CONTAINING PROTEIN"/>
    <property type="match status" value="1"/>
</dbReference>
<gene>
    <name evidence="5" type="ORF">FB45DRAFT_149656</name>
</gene>
<proteinExistence type="predicted"/>
<dbReference type="GO" id="GO:0000981">
    <property type="term" value="F:DNA-binding transcription factor activity, RNA polymerase II-specific"/>
    <property type="evidence" value="ECO:0007669"/>
    <property type="project" value="InterPro"/>
</dbReference>
<dbReference type="InterPro" id="IPR001138">
    <property type="entry name" value="Zn2Cys6_DnaBD"/>
</dbReference>
<reference evidence="5" key="1">
    <citation type="submission" date="2023-03" db="EMBL/GenBank/DDBJ databases">
        <title>Massive genome expansion in bonnet fungi (Mycena s.s.) driven by repeated elements and novel gene families across ecological guilds.</title>
        <authorList>
            <consortium name="Lawrence Berkeley National Laboratory"/>
            <person name="Harder C.B."/>
            <person name="Miyauchi S."/>
            <person name="Viragh M."/>
            <person name="Kuo A."/>
            <person name="Thoen E."/>
            <person name="Andreopoulos B."/>
            <person name="Lu D."/>
            <person name="Skrede I."/>
            <person name="Drula E."/>
            <person name="Henrissat B."/>
            <person name="Morin E."/>
            <person name="Kohler A."/>
            <person name="Barry K."/>
            <person name="LaButti K."/>
            <person name="Morin E."/>
            <person name="Salamov A."/>
            <person name="Lipzen A."/>
            <person name="Mereny Z."/>
            <person name="Hegedus B."/>
            <person name="Baldrian P."/>
            <person name="Stursova M."/>
            <person name="Weitz H."/>
            <person name="Taylor A."/>
            <person name="Grigoriev I.V."/>
            <person name="Nagy L.G."/>
            <person name="Martin F."/>
            <person name="Kauserud H."/>
        </authorList>
    </citation>
    <scope>NUCLEOTIDE SEQUENCE</scope>
    <source>
        <strain evidence="5">9284</strain>
    </source>
</reference>
<dbReference type="EMBL" id="JARKIF010000017">
    <property type="protein sequence ID" value="KAJ7620311.1"/>
    <property type="molecule type" value="Genomic_DNA"/>
</dbReference>
<dbReference type="PANTHER" id="PTHR31001">
    <property type="entry name" value="UNCHARACTERIZED TRANSCRIPTIONAL REGULATORY PROTEIN"/>
    <property type="match status" value="1"/>
</dbReference>
<organism evidence="5 6">
    <name type="scientific">Roridomyces roridus</name>
    <dbReference type="NCBI Taxonomy" id="1738132"/>
    <lineage>
        <taxon>Eukaryota</taxon>
        <taxon>Fungi</taxon>
        <taxon>Dikarya</taxon>
        <taxon>Basidiomycota</taxon>
        <taxon>Agaricomycotina</taxon>
        <taxon>Agaricomycetes</taxon>
        <taxon>Agaricomycetidae</taxon>
        <taxon>Agaricales</taxon>
        <taxon>Marasmiineae</taxon>
        <taxon>Mycenaceae</taxon>
        <taxon>Roridomyces</taxon>
    </lineage>
</organism>
<evidence type="ECO:0000313" key="5">
    <source>
        <dbReference type="EMBL" id="KAJ7620311.1"/>
    </source>
</evidence>
<feature type="compositionally biased region" description="Polar residues" evidence="3">
    <location>
        <begin position="215"/>
        <end position="235"/>
    </location>
</feature>
<dbReference type="InterPro" id="IPR036864">
    <property type="entry name" value="Zn2-C6_fun-type_DNA-bd_sf"/>
</dbReference>
<dbReference type="AlphaFoldDB" id="A0AAD7BGQ1"/>
<evidence type="ECO:0000256" key="2">
    <source>
        <dbReference type="ARBA" id="ARBA00023242"/>
    </source>
</evidence>
<feature type="region of interest" description="Disordered" evidence="3">
    <location>
        <begin position="148"/>
        <end position="236"/>
    </location>
</feature>
<comment type="caution">
    <text evidence="5">The sequence shown here is derived from an EMBL/GenBank/DDBJ whole genome shotgun (WGS) entry which is preliminary data.</text>
</comment>
<feature type="compositionally biased region" description="Low complexity" evidence="3">
    <location>
        <begin position="33"/>
        <end position="49"/>
    </location>
</feature>
<keyword evidence="6" id="KW-1185">Reference proteome</keyword>
<evidence type="ECO:0000259" key="4">
    <source>
        <dbReference type="PROSITE" id="PS50048"/>
    </source>
</evidence>
<dbReference type="SUPFAM" id="SSF57701">
    <property type="entry name" value="Zn2/Cys6 DNA-binding domain"/>
    <property type="match status" value="1"/>
</dbReference>
<sequence>MQQPGRGTQLPSIRSLHPYLPPPPPSAAPLPSPTLHASPSPSDQDAQDSSMEHDSAATGGDAPKKKRRRQALSCIECKRRKIRCDRTQPCTPCVRRGDQDKCKWHVVEPIPERYVPIAQYEALRSRVGALEAFISHLPPGVLASMPPVPTAPARQHPSPYFVTSSPPLPSPTQAYPPHVFHSPGLDGHSPRPPPPGPPTWATHRGGTHPREHGNAPTSRSQPPTALASSDSSQPGDVQVFVRVSSVSPPDVGSIYHVFSIP</sequence>
<evidence type="ECO:0000256" key="1">
    <source>
        <dbReference type="ARBA" id="ARBA00004123"/>
    </source>
</evidence>
<evidence type="ECO:0000313" key="6">
    <source>
        <dbReference type="Proteomes" id="UP001221142"/>
    </source>
</evidence>
<keyword evidence="2" id="KW-0539">Nucleus</keyword>
<name>A0AAD7BGQ1_9AGAR</name>
<feature type="region of interest" description="Disordered" evidence="3">
    <location>
        <begin position="1"/>
        <end position="69"/>
    </location>
</feature>
<dbReference type="PROSITE" id="PS50048">
    <property type="entry name" value="ZN2_CY6_FUNGAL_2"/>
    <property type="match status" value="1"/>
</dbReference>
<feature type="compositionally biased region" description="Polar residues" evidence="3">
    <location>
        <begin position="1"/>
        <end position="12"/>
    </location>
</feature>
<accession>A0AAD7BGQ1</accession>
<dbReference type="PROSITE" id="PS00463">
    <property type="entry name" value="ZN2_CY6_FUNGAL_1"/>
    <property type="match status" value="1"/>
</dbReference>
<evidence type="ECO:0000256" key="3">
    <source>
        <dbReference type="SAM" id="MobiDB-lite"/>
    </source>
</evidence>
<protein>
    <recommendedName>
        <fullName evidence="4">Zn(2)-C6 fungal-type domain-containing protein</fullName>
    </recommendedName>
</protein>
<dbReference type="Pfam" id="PF00172">
    <property type="entry name" value="Zn_clus"/>
    <property type="match status" value="1"/>
</dbReference>
<feature type="domain" description="Zn(2)-C6 fungal-type" evidence="4">
    <location>
        <begin position="73"/>
        <end position="104"/>
    </location>
</feature>
<dbReference type="Gene3D" id="4.10.240.10">
    <property type="entry name" value="Zn(2)-C6 fungal-type DNA-binding domain"/>
    <property type="match status" value="1"/>
</dbReference>
<dbReference type="SMART" id="SM00066">
    <property type="entry name" value="GAL4"/>
    <property type="match status" value="1"/>
</dbReference>
<dbReference type="CDD" id="cd00067">
    <property type="entry name" value="GAL4"/>
    <property type="match status" value="1"/>
</dbReference>
<dbReference type="GO" id="GO:0005634">
    <property type="term" value="C:nucleus"/>
    <property type="evidence" value="ECO:0007669"/>
    <property type="project" value="UniProtKB-SubCell"/>
</dbReference>
<comment type="subcellular location">
    <subcellularLocation>
        <location evidence="1">Nucleus</location>
    </subcellularLocation>
</comment>